<feature type="binding site" evidence="5">
    <location>
        <begin position="43"/>
        <end position="44"/>
    </location>
    <ligand>
        <name>3-methyl-2-oxobutanoate</name>
        <dbReference type="ChEBI" id="CHEBI:11851"/>
    </ligand>
</feature>
<dbReference type="STRING" id="1581557.BN1208_0089"/>
<dbReference type="HAMAP" id="MF_00156">
    <property type="entry name" value="PanB"/>
    <property type="match status" value="1"/>
</dbReference>
<dbReference type="HOGENOM" id="CLU_036645_1_0_4"/>
<keyword evidence="4 5" id="KW-0808">Transferase</keyword>
<keyword evidence="5 7" id="KW-0479">Metal-binding</keyword>
<proteinExistence type="inferred from homology"/>
<comment type="similarity">
    <text evidence="1 5">Belongs to the PanB family.</text>
</comment>
<feature type="binding site" evidence="5 7">
    <location>
        <position position="43"/>
    </location>
    <ligand>
        <name>Mg(2+)</name>
        <dbReference type="ChEBI" id="CHEBI:18420"/>
    </ligand>
</feature>
<comment type="subcellular location">
    <subcellularLocation>
        <location evidence="5">Cytoplasm</location>
    </subcellularLocation>
</comment>
<keyword evidence="9" id="KW-1185">Reference proteome</keyword>
<dbReference type="OrthoDB" id="9781789at2"/>
<dbReference type="SUPFAM" id="SSF51621">
    <property type="entry name" value="Phosphoenolpyruvate/pyruvate domain"/>
    <property type="match status" value="1"/>
</dbReference>
<comment type="pathway">
    <text evidence="5">Cofactor biosynthesis; (R)-pantothenate biosynthesis; (R)-pantoate from 3-methyl-2-oxobutanoate: step 1/2.</text>
</comment>
<accession>A0A0D6EU20</accession>
<dbReference type="GO" id="GO:0015940">
    <property type="term" value="P:pantothenate biosynthetic process"/>
    <property type="evidence" value="ECO:0007669"/>
    <property type="project" value="UniProtKB-UniRule"/>
</dbReference>
<comment type="catalytic activity">
    <reaction evidence="5">
        <text>(6R)-5,10-methylene-5,6,7,8-tetrahydrofolate + 3-methyl-2-oxobutanoate + H2O = 2-dehydropantoate + (6S)-5,6,7,8-tetrahydrofolate</text>
        <dbReference type="Rhea" id="RHEA:11824"/>
        <dbReference type="ChEBI" id="CHEBI:11561"/>
        <dbReference type="ChEBI" id="CHEBI:11851"/>
        <dbReference type="ChEBI" id="CHEBI:15377"/>
        <dbReference type="ChEBI" id="CHEBI:15636"/>
        <dbReference type="ChEBI" id="CHEBI:57453"/>
        <dbReference type="EC" id="2.1.2.11"/>
    </reaction>
</comment>
<comment type="subunit">
    <text evidence="2 5">Homodecamer; pentamer of dimers.</text>
</comment>
<dbReference type="InterPro" id="IPR015813">
    <property type="entry name" value="Pyrv/PenolPyrv_kinase-like_dom"/>
</dbReference>
<feature type="binding site" evidence="5">
    <location>
        <position position="111"/>
    </location>
    <ligand>
        <name>3-methyl-2-oxobutanoate</name>
        <dbReference type="ChEBI" id="CHEBI:11851"/>
    </ligand>
</feature>
<comment type="cofactor">
    <cofactor evidence="5 7">
        <name>Mg(2+)</name>
        <dbReference type="ChEBI" id="CHEBI:18420"/>
    </cofactor>
    <text evidence="5 7">Binds 1 Mg(2+) ion per subunit.</text>
</comment>
<name>A0A0D6EU20_9PROT</name>
<dbReference type="NCBIfam" id="TIGR00222">
    <property type="entry name" value="panB"/>
    <property type="match status" value="1"/>
</dbReference>
<evidence type="ECO:0000256" key="6">
    <source>
        <dbReference type="PIRSR" id="PIRSR000388-1"/>
    </source>
</evidence>
<dbReference type="PIRSF" id="PIRSF000388">
    <property type="entry name" value="Pantoate_hydroxy_MeTrfase"/>
    <property type="match status" value="1"/>
</dbReference>
<dbReference type="EMBL" id="LN827929">
    <property type="protein sequence ID" value="CEZ18985.1"/>
    <property type="molecule type" value="Genomic_DNA"/>
</dbReference>
<dbReference type="PANTHER" id="PTHR20881:SF0">
    <property type="entry name" value="3-METHYL-2-OXOBUTANOATE HYDROXYMETHYLTRANSFERASE"/>
    <property type="match status" value="1"/>
</dbReference>
<dbReference type="EC" id="2.1.2.11" evidence="5"/>
<dbReference type="RefSeq" id="WP_046486692.1">
    <property type="nucleotide sequence ID" value="NZ_LN827929.1"/>
</dbReference>
<evidence type="ECO:0000313" key="8">
    <source>
        <dbReference type="EMBL" id="CEZ18985.1"/>
    </source>
</evidence>
<dbReference type="Proteomes" id="UP000064007">
    <property type="component" value="Chromosome 1"/>
</dbReference>
<comment type="caution">
    <text evidence="5">Lacks conserved residue(s) required for the propagation of feature annotation.</text>
</comment>
<dbReference type="GO" id="GO:0003864">
    <property type="term" value="F:3-methyl-2-oxobutanoate hydroxymethyltransferase activity"/>
    <property type="evidence" value="ECO:0007669"/>
    <property type="project" value="UniProtKB-UniRule"/>
</dbReference>
<dbReference type="AlphaFoldDB" id="A0A0D6EU20"/>
<protein>
    <recommendedName>
        <fullName evidence="5">3-methyl-2-oxobutanoate hydroxymethyltransferase</fullName>
        <ecNumber evidence="5">2.1.2.11</ecNumber>
    </recommendedName>
    <alternativeName>
        <fullName evidence="5">Ketopantoate hydroxymethyltransferase</fullName>
        <shortName evidence="5">KPHMT</shortName>
    </alternativeName>
</protein>
<keyword evidence="5 7" id="KW-0460">Magnesium</keyword>
<reference evidence="9" key="1">
    <citation type="submission" date="2014-12" db="EMBL/GenBank/DDBJ databases">
        <authorList>
            <person name="Salcher M.M."/>
        </authorList>
    </citation>
    <scope>NUCLEOTIDE SEQUENCE [LARGE SCALE GENOMIC DNA]</scope>
    <source>
        <strain evidence="9">MMS-10A-171</strain>
    </source>
</reference>
<dbReference type="InterPro" id="IPR040442">
    <property type="entry name" value="Pyrv_kinase-like_dom_sf"/>
</dbReference>
<evidence type="ECO:0000313" key="9">
    <source>
        <dbReference type="Proteomes" id="UP000064007"/>
    </source>
</evidence>
<gene>
    <name evidence="5 8" type="primary">panB</name>
    <name evidence="8" type="ORF">BN1208_0089</name>
</gene>
<feature type="active site" description="Proton acceptor" evidence="5 6">
    <location>
        <position position="180"/>
    </location>
</feature>
<dbReference type="Gene3D" id="3.20.20.60">
    <property type="entry name" value="Phosphoenolpyruvate-binding domains"/>
    <property type="match status" value="1"/>
</dbReference>
<comment type="function">
    <text evidence="5">Catalyzes the reversible reaction in which hydroxymethyl group from 5,10-methylenetetrahydrofolate is transferred onto alpha-ketoisovalerate to form ketopantoate.</text>
</comment>
<dbReference type="KEGG" id="mbat:BN1208_0089"/>
<dbReference type="InterPro" id="IPR003700">
    <property type="entry name" value="Pantoate_hydroxy_MeTrfase"/>
</dbReference>
<dbReference type="CDD" id="cd06557">
    <property type="entry name" value="KPHMT-like"/>
    <property type="match status" value="1"/>
</dbReference>
<dbReference type="UniPathway" id="UPA00028">
    <property type="reaction ID" value="UER00003"/>
</dbReference>
<evidence type="ECO:0000256" key="3">
    <source>
        <dbReference type="ARBA" id="ARBA00022655"/>
    </source>
</evidence>
<organism evidence="8 9">
    <name type="scientific">Candidatus Methylopumilus planktonicus</name>
    <dbReference type="NCBI Taxonomy" id="1581557"/>
    <lineage>
        <taxon>Bacteria</taxon>
        <taxon>Pseudomonadati</taxon>
        <taxon>Pseudomonadota</taxon>
        <taxon>Betaproteobacteria</taxon>
        <taxon>Nitrosomonadales</taxon>
        <taxon>Methylophilaceae</taxon>
        <taxon>Candidatus Methylopumilus</taxon>
    </lineage>
</organism>
<dbReference type="NCBIfam" id="NF001452">
    <property type="entry name" value="PRK00311.1"/>
    <property type="match status" value="1"/>
</dbReference>
<feature type="binding site" evidence="5 7">
    <location>
        <position position="113"/>
    </location>
    <ligand>
        <name>Mg(2+)</name>
        <dbReference type="ChEBI" id="CHEBI:18420"/>
    </ligand>
</feature>
<keyword evidence="3 5" id="KW-0566">Pantothenate biosynthesis</keyword>
<dbReference type="Pfam" id="PF02548">
    <property type="entry name" value="Pantoate_transf"/>
    <property type="match status" value="1"/>
</dbReference>
<dbReference type="GO" id="GO:0032259">
    <property type="term" value="P:methylation"/>
    <property type="evidence" value="ECO:0007669"/>
    <property type="project" value="UniProtKB-KW"/>
</dbReference>
<sequence length="272" mass="29135">MSVLENFKKLKAEGKKIVVVTSYDYWSAKILNETDVSGILIGDCSSMVMHGHGDTLSSDVETIAMHTRAVRKGAKDKFLIAAMPFMSNRKGMKETMDNVEILIKAGANALKIEGVDGNEELYAHLSQSGIPTIGHIGLTPSHHNAIGGFKAQGKTIESELSLIEEAKKLDKLGCIAIVLEAVPQHVGASVRDAVSIPVVGVGAGLDVDGQALVFQDVLGFSTDFKPKFVRTYLNGADLIKNAINQFAADVHTGAFPSAIETYAPSKEQLLKK</sequence>
<evidence type="ECO:0000256" key="7">
    <source>
        <dbReference type="PIRSR" id="PIRSR000388-3"/>
    </source>
</evidence>
<evidence type="ECO:0000256" key="4">
    <source>
        <dbReference type="ARBA" id="ARBA00022679"/>
    </source>
</evidence>
<evidence type="ECO:0000256" key="1">
    <source>
        <dbReference type="ARBA" id="ARBA00008676"/>
    </source>
</evidence>
<keyword evidence="8" id="KW-0489">Methyltransferase</keyword>
<evidence type="ECO:0000256" key="2">
    <source>
        <dbReference type="ARBA" id="ARBA00011424"/>
    </source>
</evidence>
<dbReference type="GO" id="GO:0005737">
    <property type="term" value="C:cytoplasm"/>
    <property type="evidence" value="ECO:0007669"/>
    <property type="project" value="UniProtKB-SubCell"/>
</dbReference>
<evidence type="ECO:0000256" key="5">
    <source>
        <dbReference type="HAMAP-Rule" id="MF_00156"/>
    </source>
</evidence>
<dbReference type="PANTHER" id="PTHR20881">
    <property type="entry name" value="3-METHYL-2-OXOBUTANOATE HYDROXYMETHYLTRANSFERASE"/>
    <property type="match status" value="1"/>
</dbReference>
<keyword evidence="5" id="KW-0963">Cytoplasm</keyword>
<dbReference type="GO" id="GO:0008168">
    <property type="term" value="F:methyltransferase activity"/>
    <property type="evidence" value="ECO:0007669"/>
    <property type="project" value="UniProtKB-KW"/>
</dbReference>
<dbReference type="GO" id="GO:0000287">
    <property type="term" value="F:magnesium ion binding"/>
    <property type="evidence" value="ECO:0007669"/>
    <property type="project" value="TreeGrafter"/>
</dbReference>